<accession>A0A6B2LM95</accession>
<evidence type="ECO:0000256" key="7">
    <source>
        <dbReference type="ARBA" id="ARBA00066411"/>
    </source>
</evidence>
<comment type="catalytic activity">
    <reaction evidence="5">
        <text>(R)-methylmalonyl-CoA = (S)-methylmalonyl-CoA</text>
        <dbReference type="Rhea" id="RHEA:20553"/>
        <dbReference type="ChEBI" id="CHEBI:57326"/>
        <dbReference type="ChEBI" id="CHEBI:57327"/>
        <dbReference type="EC" id="5.1.99.1"/>
    </reaction>
    <physiologicalReaction direction="right-to-left" evidence="5">
        <dbReference type="Rhea" id="RHEA:20555"/>
    </physiologicalReaction>
</comment>
<dbReference type="GO" id="GO:0046872">
    <property type="term" value="F:metal ion binding"/>
    <property type="evidence" value="ECO:0007669"/>
    <property type="project" value="UniProtKB-KW"/>
</dbReference>
<dbReference type="InterPro" id="IPR037523">
    <property type="entry name" value="VOC_core"/>
</dbReference>
<evidence type="ECO:0000256" key="8">
    <source>
        <dbReference type="ARBA" id="ARBA00071337"/>
    </source>
</evidence>
<dbReference type="GO" id="GO:0046491">
    <property type="term" value="P:L-methylmalonyl-CoA metabolic process"/>
    <property type="evidence" value="ECO:0007669"/>
    <property type="project" value="TreeGrafter"/>
</dbReference>
<dbReference type="Gene3D" id="3.10.180.10">
    <property type="entry name" value="2,3-Dihydroxybiphenyl 1,2-Dioxygenase, domain 1"/>
    <property type="match status" value="1"/>
</dbReference>
<dbReference type="InterPro" id="IPR051785">
    <property type="entry name" value="MMCE/EMCE_epimerase"/>
</dbReference>
<evidence type="ECO:0000256" key="2">
    <source>
        <dbReference type="ARBA" id="ARBA00022723"/>
    </source>
</evidence>
<dbReference type="InterPro" id="IPR029068">
    <property type="entry name" value="Glyas_Bleomycin-R_OHBP_Dase"/>
</dbReference>
<keyword evidence="3" id="KW-0413">Isomerase</keyword>
<evidence type="ECO:0000256" key="9">
    <source>
        <dbReference type="ARBA" id="ARBA00081771"/>
    </source>
</evidence>
<evidence type="ECO:0000256" key="4">
    <source>
        <dbReference type="ARBA" id="ARBA00023285"/>
    </source>
</evidence>
<comment type="function">
    <text evidence="6">Methylmalonyl-CoA epimerase involved in propionyl-CoA metabolism.</text>
</comment>
<dbReference type="Pfam" id="PF13669">
    <property type="entry name" value="Glyoxalase_4"/>
    <property type="match status" value="1"/>
</dbReference>
<name>A0A6B2LM95_9EUKA</name>
<sequence>MNFSSVPQTPPVLHKLGKLNHVAIAVPDLEAAKAFYRDILGANVTPSQALPDHGVTVSFAQLGETKIELLHPLGDKSPILNFLSKNQRGGIHHICLDVNNLTQAVKTLAQNNIKPLAPPKIGSHGKRVVFLNPKDCLGVLVELEEDIFPPPSE</sequence>
<dbReference type="SUPFAM" id="SSF54593">
    <property type="entry name" value="Glyoxalase/Bleomycin resistance protein/Dihydroxybiphenyl dioxygenase"/>
    <property type="match status" value="1"/>
</dbReference>
<dbReference type="PROSITE" id="PS51819">
    <property type="entry name" value="VOC"/>
    <property type="match status" value="1"/>
</dbReference>
<proteinExistence type="inferred from homology"/>
<dbReference type="CDD" id="cd07249">
    <property type="entry name" value="MMCE"/>
    <property type="match status" value="1"/>
</dbReference>
<feature type="domain" description="VOC" evidence="10">
    <location>
        <begin position="18"/>
        <end position="146"/>
    </location>
</feature>
<dbReference type="PANTHER" id="PTHR43048:SF3">
    <property type="entry name" value="METHYLMALONYL-COA EPIMERASE, MITOCHONDRIAL"/>
    <property type="match status" value="1"/>
</dbReference>
<dbReference type="FunFam" id="3.10.180.10:FF:000003">
    <property type="entry name" value="Methylmalonyl-CoA epimerase, mitochondrial"/>
    <property type="match status" value="1"/>
</dbReference>
<dbReference type="AlphaFoldDB" id="A0A6B2LM95"/>
<dbReference type="GO" id="GO:0004493">
    <property type="term" value="F:methylmalonyl-CoA epimerase activity"/>
    <property type="evidence" value="ECO:0007669"/>
    <property type="project" value="UniProtKB-EC"/>
</dbReference>
<dbReference type="InterPro" id="IPR017515">
    <property type="entry name" value="MeMalonyl-CoA_epimerase"/>
</dbReference>
<protein>
    <recommendedName>
        <fullName evidence="8">Methylmalonyl-CoA epimerase, mitochondrial</fullName>
        <ecNumber evidence="7">5.1.99.1</ecNumber>
    </recommendedName>
    <alternativeName>
        <fullName evidence="9">DL-methylmalonyl-CoA racemase</fullName>
    </alternativeName>
</protein>
<dbReference type="NCBIfam" id="TIGR03081">
    <property type="entry name" value="metmalonyl_epim"/>
    <property type="match status" value="1"/>
</dbReference>
<dbReference type="EMBL" id="GIBP01009217">
    <property type="protein sequence ID" value="NDV38186.1"/>
    <property type="molecule type" value="Transcribed_RNA"/>
</dbReference>
<keyword evidence="2" id="KW-0479">Metal-binding</keyword>
<dbReference type="PANTHER" id="PTHR43048">
    <property type="entry name" value="METHYLMALONYL-COA EPIMERASE"/>
    <property type="match status" value="1"/>
</dbReference>
<evidence type="ECO:0000256" key="6">
    <source>
        <dbReference type="ARBA" id="ARBA00053742"/>
    </source>
</evidence>
<organism evidence="11">
    <name type="scientific">Arcella intermedia</name>
    <dbReference type="NCBI Taxonomy" id="1963864"/>
    <lineage>
        <taxon>Eukaryota</taxon>
        <taxon>Amoebozoa</taxon>
        <taxon>Tubulinea</taxon>
        <taxon>Elardia</taxon>
        <taxon>Arcellinida</taxon>
        <taxon>Sphaerothecina</taxon>
        <taxon>Arcellidae</taxon>
        <taxon>Arcella</taxon>
    </lineage>
</organism>
<evidence type="ECO:0000259" key="10">
    <source>
        <dbReference type="PROSITE" id="PS51819"/>
    </source>
</evidence>
<comment type="similarity">
    <text evidence="1">Belongs to the methylmalonyl-CoA epimerase family.</text>
</comment>
<evidence type="ECO:0000256" key="3">
    <source>
        <dbReference type="ARBA" id="ARBA00023235"/>
    </source>
</evidence>
<evidence type="ECO:0000313" key="11">
    <source>
        <dbReference type="EMBL" id="NDV38186.1"/>
    </source>
</evidence>
<evidence type="ECO:0000256" key="5">
    <source>
        <dbReference type="ARBA" id="ARBA00050406"/>
    </source>
</evidence>
<dbReference type="EC" id="5.1.99.1" evidence="7"/>
<reference evidence="11" key="1">
    <citation type="journal article" date="2020" name="J. Eukaryot. Microbiol.">
        <title>De novo Sequencing, Assembly and Annotation of the Transcriptome for the Free-Living Testate Amoeba Arcella intermedia.</title>
        <authorList>
            <person name="Ribeiro G.M."/>
            <person name="Porfirio-Sousa A.L."/>
            <person name="Maurer-Alcala X.X."/>
            <person name="Katz L.A."/>
            <person name="Lahr D.J.G."/>
        </authorList>
    </citation>
    <scope>NUCLEOTIDE SEQUENCE</scope>
</reference>
<evidence type="ECO:0000256" key="1">
    <source>
        <dbReference type="ARBA" id="ARBA00009308"/>
    </source>
</evidence>
<dbReference type="GO" id="GO:0005739">
    <property type="term" value="C:mitochondrion"/>
    <property type="evidence" value="ECO:0007669"/>
    <property type="project" value="TreeGrafter"/>
</dbReference>
<keyword evidence="4" id="KW-0170">Cobalt</keyword>